<feature type="region of interest" description="Disordered" evidence="1">
    <location>
        <begin position="37"/>
        <end position="70"/>
    </location>
</feature>
<organism evidence="2">
    <name type="scientific">Oryza sativa subsp. japonica</name>
    <name type="common">Rice</name>
    <dbReference type="NCBI Taxonomy" id="39947"/>
    <lineage>
        <taxon>Eukaryota</taxon>
        <taxon>Viridiplantae</taxon>
        <taxon>Streptophyta</taxon>
        <taxon>Embryophyta</taxon>
        <taxon>Tracheophyta</taxon>
        <taxon>Spermatophyta</taxon>
        <taxon>Magnoliopsida</taxon>
        <taxon>Liliopsida</taxon>
        <taxon>Poales</taxon>
        <taxon>Poaceae</taxon>
        <taxon>BOP clade</taxon>
        <taxon>Oryzoideae</taxon>
        <taxon>Oryzeae</taxon>
        <taxon>Oryzinae</taxon>
        <taxon>Oryza</taxon>
        <taxon>Oryza sativa</taxon>
    </lineage>
</organism>
<dbReference type="AlphaFoldDB" id="Q9FP27"/>
<dbReference type="EMBL" id="AP002881">
    <property type="protein sequence ID" value="BAB19774.1"/>
    <property type="molecule type" value="Genomic_DNA"/>
</dbReference>
<reference evidence="2" key="1">
    <citation type="submission" date="2000-10" db="EMBL/GenBank/DDBJ databases">
        <title>Oryza sativa nipponbare(GA3) genomic DNA, chromosome 1, PAC clone:P0035H10.</title>
        <authorList>
            <person name="Sasaki T."/>
            <person name="Matsumoto T."/>
            <person name="Yamamoto K."/>
        </authorList>
    </citation>
    <scope>NUCLEOTIDE SEQUENCE</scope>
</reference>
<proteinExistence type="predicted"/>
<evidence type="ECO:0000256" key="1">
    <source>
        <dbReference type="SAM" id="MobiDB-lite"/>
    </source>
</evidence>
<gene>
    <name evidence="2" type="primary">P0035H10.16</name>
</gene>
<protein>
    <submittedName>
        <fullName evidence="2">p0035H10.16 protein</fullName>
    </submittedName>
</protein>
<name>Q9FP27_ORYSJ</name>
<feature type="compositionally biased region" description="Basic and acidic residues" evidence="1">
    <location>
        <begin position="44"/>
        <end position="54"/>
    </location>
</feature>
<accession>Q9FP27</accession>
<evidence type="ECO:0000313" key="2">
    <source>
        <dbReference type="EMBL" id="BAB19774.1"/>
    </source>
</evidence>
<sequence length="70" mass="8083">MGAKTELHLKDLEQLGNFMIKATHWLRCPPIELLHRHDPRAKKEKTELHQKDLEQLGNYMIKGGGHGSKE</sequence>